<evidence type="ECO:0000313" key="2">
    <source>
        <dbReference type="Proteomes" id="UP000646579"/>
    </source>
</evidence>
<proteinExistence type="predicted"/>
<comment type="caution">
    <text evidence="1">The sequence shown here is derived from an EMBL/GenBank/DDBJ whole genome shotgun (WGS) entry which is preliminary data.</text>
</comment>
<dbReference type="RefSeq" id="WP_189422773.1">
    <property type="nucleotide sequence ID" value="NZ_BMZE01000001.1"/>
</dbReference>
<gene>
    <name evidence="1" type="ORF">GCM10007989_03260</name>
</gene>
<reference evidence="1" key="2">
    <citation type="submission" date="2020-09" db="EMBL/GenBank/DDBJ databases">
        <authorList>
            <person name="Sun Q."/>
            <person name="Kim S."/>
        </authorList>
    </citation>
    <scope>NUCLEOTIDE SEQUENCE</scope>
    <source>
        <strain evidence="1">KCTC 32437</strain>
    </source>
</reference>
<evidence type="ECO:0000313" key="1">
    <source>
        <dbReference type="EMBL" id="GHA12176.1"/>
    </source>
</evidence>
<keyword evidence="2" id="KW-1185">Reference proteome</keyword>
<dbReference type="EMBL" id="BMZE01000001">
    <property type="protein sequence ID" value="GHA12176.1"/>
    <property type="molecule type" value="Genomic_DNA"/>
</dbReference>
<organism evidence="1 2">
    <name type="scientific">Devosia pacifica</name>
    <dbReference type="NCBI Taxonomy" id="1335967"/>
    <lineage>
        <taxon>Bacteria</taxon>
        <taxon>Pseudomonadati</taxon>
        <taxon>Pseudomonadota</taxon>
        <taxon>Alphaproteobacteria</taxon>
        <taxon>Hyphomicrobiales</taxon>
        <taxon>Devosiaceae</taxon>
        <taxon>Devosia</taxon>
    </lineage>
</organism>
<reference evidence="1" key="1">
    <citation type="journal article" date="2014" name="Int. J. Syst. Evol. Microbiol.">
        <title>Complete genome sequence of Corynebacterium casei LMG S-19264T (=DSM 44701T), isolated from a smear-ripened cheese.</title>
        <authorList>
            <consortium name="US DOE Joint Genome Institute (JGI-PGF)"/>
            <person name="Walter F."/>
            <person name="Albersmeier A."/>
            <person name="Kalinowski J."/>
            <person name="Ruckert C."/>
        </authorList>
    </citation>
    <scope>NUCLEOTIDE SEQUENCE</scope>
    <source>
        <strain evidence="1">KCTC 32437</strain>
    </source>
</reference>
<protein>
    <submittedName>
        <fullName evidence="1">Uncharacterized protein</fullName>
    </submittedName>
</protein>
<dbReference type="SUPFAM" id="SSF52402">
    <property type="entry name" value="Adenine nucleotide alpha hydrolases-like"/>
    <property type="match status" value="1"/>
</dbReference>
<name>A0A918VP75_9HYPH</name>
<accession>A0A918VP75</accession>
<dbReference type="AlphaFoldDB" id="A0A918VP75"/>
<dbReference type="Proteomes" id="UP000646579">
    <property type="component" value="Unassembled WGS sequence"/>
</dbReference>
<sequence>MNFMLQGDTVAKSDKPLLLSVAETRDEDSVTRTMTLDGQQVFFRIAGVTPAPLQCLDFAVIASIFTAMRLGRPLHVAGPVSRTLLANIEEFQDAWHNWLPKQYKTVPVTADTEITEIRSDKNRSVVAFSGGLDSAYSILVHARGAVGRRSVAPAAGVLVHGLDIPLSSTHAFASAAKSARTALKTLDVPLATVTTNWREQLCHNWRMEHMAGVVASLNQFHGLADVAVVGSDEGYDEIDIPWGSNYVTNPLLSGAMQLRTEGGAKTRTERLAFVAANSELADKIRVCWENPDTGGNCGVCEKCVSTQLNYLAAGIEPQGFAKRATWWTIASAPVRSKGDLYFLLESHKAANRRGLHGMWRVAQSITILRHILARPRLWLLDEVKAAIRRNESLYRRLRPKGKTNE</sequence>